<dbReference type="GO" id="GO:0022857">
    <property type="term" value="F:transmembrane transporter activity"/>
    <property type="evidence" value="ECO:0007669"/>
    <property type="project" value="InterPro"/>
</dbReference>
<feature type="transmembrane region" description="Helical" evidence="7">
    <location>
        <begin position="141"/>
        <end position="161"/>
    </location>
</feature>
<sequence length="416" mass="46151">MKKFLGPYKDLPNNVFVIFFARMVNSAGHFVMPFMAMFLSNKLGLSTEKTGYFMMLAAFAYVPGSFIGGKLADHLGRKKIFILFQSLAALSFIPCAFLGNSTVIPWLLILSSLFGGAAGPANGAMVADLTNSTNRKEAYSLLYLGHNLGFAVGPMVAGLLYKNHLPWIFIGDALTTFLSLILVAVFIPETRPDEEKIAEIHDDLEINERAEGGSLLSAMIKRPVLMTFLFCIMLYSFVYVQHLFTLPMQMQQFFGDDQGAKYYGFIMATNALTVVIFTTLVTKLTLKLKPIFCVALGGIFYAAGFGMLSSISHLYLFIFSTFVWTLGEILVSTNGMAYVANNTPVTHRGRFNAIVPIIAEAGHALGPLWTGKYLMTHRVLSVWQLTLYGAFFIALLLFALHYVENGRTQKLKQEEM</sequence>
<proteinExistence type="predicted"/>
<feature type="transmembrane region" description="Helical" evidence="7">
    <location>
        <begin position="105"/>
        <end position="129"/>
    </location>
</feature>
<dbReference type="InterPro" id="IPR011701">
    <property type="entry name" value="MFS"/>
</dbReference>
<dbReference type="InterPro" id="IPR050171">
    <property type="entry name" value="MFS_Transporters"/>
</dbReference>
<accession>A0A841KY69</accession>
<feature type="transmembrane region" description="Helical" evidence="7">
    <location>
        <begin position="262"/>
        <end position="281"/>
    </location>
</feature>
<feature type="transmembrane region" description="Helical" evidence="7">
    <location>
        <begin position="167"/>
        <end position="187"/>
    </location>
</feature>
<evidence type="ECO:0000256" key="2">
    <source>
        <dbReference type="ARBA" id="ARBA00022448"/>
    </source>
</evidence>
<dbReference type="GO" id="GO:0005886">
    <property type="term" value="C:plasma membrane"/>
    <property type="evidence" value="ECO:0007669"/>
    <property type="project" value="UniProtKB-SubCell"/>
</dbReference>
<feature type="domain" description="Major facilitator superfamily (MFS) profile" evidence="8">
    <location>
        <begin position="14"/>
        <end position="407"/>
    </location>
</feature>
<evidence type="ECO:0000313" key="9">
    <source>
        <dbReference type="EMBL" id="MBB6217248.1"/>
    </source>
</evidence>
<feature type="transmembrane region" description="Helical" evidence="7">
    <location>
        <begin position="51"/>
        <end position="68"/>
    </location>
</feature>
<feature type="transmembrane region" description="Helical" evidence="7">
    <location>
        <begin position="351"/>
        <end position="370"/>
    </location>
</feature>
<feature type="transmembrane region" description="Helical" evidence="7">
    <location>
        <begin position="224"/>
        <end position="242"/>
    </location>
</feature>
<dbReference type="Gene3D" id="1.20.1250.20">
    <property type="entry name" value="MFS general substrate transporter like domains"/>
    <property type="match status" value="1"/>
</dbReference>
<evidence type="ECO:0000256" key="5">
    <source>
        <dbReference type="ARBA" id="ARBA00022989"/>
    </source>
</evidence>
<dbReference type="PANTHER" id="PTHR23517">
    <property type="entry name" value="RESISTANCE PROTEIN MDTM, PUTATIVE-RELATED-RELATED"/>
    <property type="match status" value="1"/>
</dbReference>
<feature type="transmembrane region" description="Helical" evidence="7">
    <location>
        <begin position="80"/>
        <end position="99"/>
    </location>
</feature>
<evidence type="ECO:0000256" key="6">
    <source>
        <dbReference type="ARBA" id="ARBA00023136"/>
    </source>
</evidence>
<dbReference type="InterPro" id="IPR020846">
    <property type="entry name" value="MFS_dom"/>
</dbReference>
<gene>
    <name evidence="9" type="ORF">HNQ80_003367</name>
</gene>
<keyword evidence="10" id="KW-1185">Reference proteome</keyword>
<feature type="transmembrane region" description="Helical" evidence="7">
    <location>
        <begin position="382"/>
        <end position="403"/>
    </location>
</feature>
<evidence type="ECO:0000256" key="3">
    <source>
        <dbReference type="ARBA" id="ARBA00022475"/>
    </source>
</evidence>
<dbReference type="CDD" id="cd17329">
    <property type="entry name" value="MFS_MdtH_MDR_like"/>
    <property type="match status" value="1"/>
</dbReference>
<feature type="transmembrane region" description="Helical" evidence="7">
    <location>
        <begin position="12"/>
        <end position="39"/>
    </location>
</feature>
<keyword evidence="3" id="KW-1003">Cell membrane</keyword>
<keyword evidence="4 7" id="KW-0812">Transmembrane</keyword>
<dbReference type="SUPFAM" id="SSF103473">
    <property type="entry name" value="MFS general substrate transporter"/>
    <property type="match status" value="1"/>
</dbReference>
<reference evidence="9 10" key="1">
    <citation type="submission" date="2020-08" db="EMBL/GenBank/DDBJ databases">
        <title>Genomic Encyclopedia of Type Strains, Phase IV (KMG-IV): sequencing the most valuable type-strain genomes for metagenomic binning, comparative biology and taxonomic classification.</title>
        <authorList>
            <person name="Goeker M."/>
        </authorList>
    </citation>
    <scope>NUCLEOTIDE SEQUENCE [LARGE SCALE GENOMIC DNA]</scope>
    <source>
        <strain evidence="9 10">DSM 103526</strain>
    </source>
</reference>
<protein>
    <submittedName>
        <fullName evidence="9">MFS family permease</fullName>
    </submittedName>
</protein>
<evidence type="ECO:0000259" key="8">
    <source>
        <dbReference type="PROSITE" id="PS50850"/>
    </source>
</evidence>
<evidence type="ECO:0000256" key="7">
    <source>
        <dbReference type="SAM" id="Phobius"/>
    </source>
</evidence>
<dbReference type="AlphaFoldDB" id="A0A841KY69"/>
<dbReference type="Pfam" id="PF07690">
    <property type="entry name" value="MFS_1"/>
    <property type="match status" value="1"/>
</dbReference>
<dbReference type="Proteomes" id="UP000579281">
    <property type="component" value="Unassembled WGS sequence"/>
</dbReference>
<dbReference type="PROSITE" id="PS50850">
    <property type="entry name" value="MFS"/>
    <property type="match status" value="1"/>
</dbReference>
<feature type="transmembrane region" description="Helical" evidence="7">
    <location>
        <begin position="288"/>
        <end position="308"/>
    </location>
</feature>
<comment type="caution">
    <text evidence="9">The sequence shown here is derived from an EMBL/GenBank/DDBJ whole genome shotgun (WGS) entry which is preliminary data.</text>
</comment>
<keyword evidence="5 7" id="KW-1133">Transmembrane helix</keyword>
<evidence type="ECO:0000256" key="4">
    <source>
        <dbReference type="ARBA" id="ARBA00022692"/>
    </source>
</evidence>
<comment type="subcellular location">
    <subcellularLocation>
        <location evidence="1">Cell membrane</location>
        <topology evidence="1">Multi-pass membrane protein</topology>
    </subcellularLocation>
</comment>
<feature type="transmembrane region" description="Helical" evidence="7">
    <location>
        <begin position="314"/>
        <end position="339"/>
    </location>
</feature>
<name>A0A841KY69_9FIRM</name>
<evidence type="ECO:0000256" key="1">
    <source>
        <dbReference type="ARBA" id="ARBA00004651"/>
    </source>
</evidence>
<evidence type="ECO:0000313" key="10">
    <source>
        <dbReference type="Proteomes" id="UP000579281"/>
    </source>
</evidence>
<dbReference type="InterPro" id="IPR036259">
    <property type="entry name" value="MFS_trans_sf"/>
</dbReference>
<keyword evidence="2" id="KW-0813">Transport</keyword>
<keyword evidence="6 7" id="KW-0472">Membrane</keyword>
<dbReference type="RefSeq" id="WP_184311744.1">
    <property type="nucleotide sequence ID" value="NZ_JACHEN010000021.1"/>
</dbReference>
<organism evidence="9 10">
    <name type="scientific">Anaerosolibacter carboniphilus</name>
    <dbReference type="NCBI Taxonomy" id="1417629"/>
    <lineage>
        <taxon>Bacteria</taxon>
        <taxon>Bacillati</taxon>
        <taxon>Bacillota</taxon>
        <taxon>Clostridia</taxon>
        <taxon>Peptostreptococcales</taxon>
        <taxon>Thermotaleaceae</taxon>
        <taxon>Anaerosolibacter</taxon>
    </lineage>
</organism>
<dbReference type="EMBL" id="JACHEN010000021">
    <property type="protein sequence ID" value="MBB6217248.1"/>
    <property type="molecule type" value="Genomic_DNA"/>
</dbReference>